<evidence type="ECO:0000259" key="1">
    <source>
        <dbReference type="PROSITE" id="PS50166"/>
    </source>
</evidence>
<dbReference type="GO" id="GO:0031267">
    <property type="term" value="F:small GTPase binding"/>
    <property type="evidence" value="ECO:0007669"/>
    <property type="project" value="InterPro"/>
</dbReference>
<dbReference type="AlphaFoldDB" id="A0A060T9R7"/>
<dbReference type="GO" id="GO:0005634">
    <property type="term" value="C:nucleus"/>
    <property type="evidence" value="ECO:0007669"/>
    <property type="project" value="UniProtKB-ARBA"/>
</dbReference>
<sequence length="943" mass="107334">MSMELLQTLQVLYSSKEKSEKQSAARWLENFQKSQEAWEVCHEVISSPDLPQEAKLFCAQTLRSKVAYDLHQVPKDSRMEMKNSLVSLLENSKSRSISTQMSLALANLALQILDWDNVVPEMVQKFQASHPTALLEFLRVLPEELSDPRRTTLTDDEFRDRTTQLLTDNASEVVRLILHYITTCPTEDAPLGFECLNSWLGELNLPDVIRANPSLINLLFDALGRDATTDAATDCCISIFRETREVNETHDLIKNILYPQVISLRPHLSAAKDNSDLFSNLTRVLTEAGESWHVLIAREPREFRSLVEAIGECAAFDDDLEVVQYTFLFWYNLKQMLVMPKYTEGRNELADIYLNLIDVIIHHLQYPPGTLEDLFDGDREEEDKFRSFRHEMGDVLKDCCAIVGSHEALKRAYDKVYNAVQSNATWQEIEAPLFSMRAMAREVELTENEMLPNVMKMLVQLPEHEKIRYAAILVLGRYTEWTSHHPEYLDFQLQYITQGFNAPAQSPVMSAAAQALMHFCQDCGPLLTNYIEQLYPFYEKVMPELDLESLYEVTDGIAHVIAAQPEENVQAALHHFAKPIATKLLEKANHPGSDKLYRDIADQIELLTIFVKIVGKPSASKEKPNPTAQFIIELYPGLVIPLLKNHGTSSFVAERTSKFIKTCLHACSFSLEPVLPMMAETLAHEFDRTHFGCYLWVSGALLREFGSNDEEIQVDESTRQAVWQFSYRQSVAFYQFLHSTSNPKDVPDLIEDFFRFMSDVIMFFPFEHIQSDLFRPSFDAAIVALCLEQFEPLIATLHFLQDLFGYGFSTAPNSAVNGVPENIRSLVIDLTSKHGQELVTRLISGLIFSFPRDTLPDASSLILTLIQLVSTQQALEWLSNTLNLLPDGSLSDEEKQKLLQRLEGAMNSGDFKRVRTLLRDFTALYARRNITPRSQLTAIEAQA</sequence>
<dbReference type="GO" id="GO:0005737">
    <property type="term" value="C:cytoplasm"/>
    <property type="evidence" value="ECO:0007669"/>
    <property type="project" value="TreeGrafter"/>
</dbReference>
<dbReference type="Pfam" id="PF24139">
    <property type="entry name" value="TPR_TNPO3_IPO13_4th"/>
    <property type="match status" value="1"/>
</dbReference>
<dbReference type="PANTHER" id="PTHR12363">
    <property type="entry name" value="TRANSPORTIN 3 AND IMPORTIN 13"/>
    <property type="match status" value="1"/>
</dbReference>
<reference evidence="2" key="1">
    <citation type="submission" date="2014-02" db="EMBL/GenBank/DDBJ databases">
        <authorList>
            <person name="Genoscope - CEA"/>
        </authorList>
    </citation>
    <scope>NUCLEOTIDE SEQUENCE</scope>
    <source>
        <strain evidence="2">LS3</strain>
    </source>
</reference>
<dbReference type="PROSITE" id="PS50166">
    <property type="entry name" value="IMPORTIN_B_NT"/>
    <property type="match status" value="1"/>
</dbReference>
<dbReference type="GO" id="GO:0006606">
    <property type="term" value="P:protein import into nucleus"/>
    <property type="evidence" value="ECO:0007669"/>
    <property type="project" value="TreeGrafter"/>
</dbReference>
<dbReference type="InterPro" id="IPR058537">
    <property type="entry name" value="TPR_TNPO3_IPO13_4th"/>
</dbReference>
<name>A0A060T9R7_BLAAD</name>
<dbReference type="PANTHER" id="PTHR12363:SF53">
    <property type="entry name" value="MRNA TRANSPORT REGULATOR MTR10"/>
    <property type="match status" value="1"/>
</dbReference>
<protein>
    <submittedName>
        <fullName evidence="2">ARAD1C39820p</fullName>
    </submittedName>
</protein>
<proteinExistence type="predicted"/>
<dbReference type="InterPro" id="IPR016024">
    <property type="entry name" value="ARM-type_fold"/>
</dbReference>
<dbReference type="Pfam" id="PF03810">
    <property type="entry name" value="IBN_N"/>
    <property type="match status" value="1"/>
</dbReference>
<dbReference type="Gene3D" id="1.25.10.10">
    <property type="entry name" value="Leucine-rich Repeat Variant"/>
    <property type="match status" value="1"/>
</dbReference>
<feature type="domain" description="Importin N-terminal" evidence="1">
    <location>
        <begin position="24"/>
        <end position="91"/>
    </location>
</feature>
<dbReference type="InterPro" id="IPR001494">
    <property type="entry name" value="Importin-beta_N"/>
</dbReference>
<gene>
    <name evidence="2" type="ORF">GNLVRS02_ARAD1C39820g</name>
</gene>
<dbReference type="FunFam" id="1.25.10.10:FF:000266">
    <property type="entry name" value="mRNA transport regulator MTR10"/>
    <property type="match status" value="1"/>
</dbReference>
<organism evidence="2">
    <name type="scientific">Blastobotrys adeninivorans</name>
    <name type="common">Yeast</name>
    <name type="synonym">Arxula adeninivorans</name>
    <dbReference type="NCBI Taxonomy" id="409370"/>
    <lineage>
        <taxon>Eukaryota</taxon>
        <taxon>Fungi</taxon>
        <taxon>Dikarya</taxon>
        <taxon>Ascomycota</taxon>
        <taxon>Saccharomycotina</taxon>
        <taxon>Dipodascomycetes</taxon>
        <taxon>Dipodascales</taxon>
        <taxon>Trichomonascaceae</taxon>
        <taxon>Blastobotrys</taxon>
    </lineage>
</organism>
<dbReference type="Pfam" id="PF08389">
    <property type="entry name" value="Xpo1"/>
    <property type="match status" value="1"/>
</dbReference>
<dbReference type="Pfam" id="PF24140">
    <property type="entry name" value="TPR_TNPO3_IPO13_3rd"/>
    <property type="match status" value="1"/>
</dbReference>
<dbReference type="InterPro" id="IPR057942">
    <property type="entry name" value="TPR_TNPO3_IPO13_3rd"/>
</dbReference>
<accession>A0A060T9R7</accession>
<dbReference type="InterPro" id="IPR013598">
    <property type="entry name" value="Exportin-1/Importin-b-like"/>
</dbReference>
<dbReference type="SMART" id="SM00913">
    <property type="entry name" value="IBN_N"/>
    <property type="match status" value="1"/>
</dbReference>
<dbReference type="InterPro" id="IPR057941">
    <property type="entry name" value="TPR_TNPO3_IPO13_2nd"/>
</dbReference>
<evidence type="ECO:0000313" key="2">
    <source>
        <dbReference type="EMBL" id="CDP35627.1"/>
    </source>
</evidence>
<dbReference type="Pfam" id="PF24138">
    <property type="entry name" value="TPR_TNPO3_IPO13_2nd"/>
    <property type="match status" value="1"/>
</dbReference>
<reference evidence="2" key="2">
    <citation type="submission" date="2014-06" db="EMBL/GenBank/DDBJ databases">
        <title>The complete genome of Blastobotrys (Arxula) adeninivorans LS3 - a yeast of biotechnological interest.</title>
        <authorList>
            <person name="Kunze G."/>
            <person name="Gaillardin C."/>
            <person name="Czernicka M."/>
            <person name="Durrens P."/>
            <person name="Martin T."/>
            <person name="Boer E."/>
            <person name="Gabaldon T."/>
            <person name="Cruz J."/>
            <person name="Talla E."/>
            <person name="Marck C."/>
            <person name="Goffeau A."/>
            <person name="Barbe V."/>
            <person name="Baret P."/>
            <person name="Baronian K."/>
            <person name="Beier S."/>
            <person name="Bleykasten C."/>
            <person name="Bode R."/>
            <person name="Casaregola S."/>
            <person name="Despons L."/>
            <person name="Fairhead C."/>
            <person name="Giersberg M."/>
            <person name="Gierski P."/>
            <person name="Hahnel U."/>
            <person name="Hartmann A."/>
            <person name="Jankowska D."/>
            <person name="Jubin C."/>
            <person name="Jung P."/>
            <person name="Lafontaine I."/>
            <person name="Leh-Louis V."/>
            <person name="Lemaire M."/>
            <person name="Marcet-Houben M."/>
            <person name="Mascher M."/>
            <person name="Morel G."/>
            <person name="Richard G.-F."/>
            <person name="Riechen J."/>
            <person name="Sacerdot C."/>
            <person name="Sarkar A."/>
            <person name="Savel G."/>
            <person name="Schacherer J."/>
            <person name="Sherman D."/>
            <person name="Straub M.-L."/>
            <person name="Stein N."/>
            <person name="Thierry A."/>
            <person name="Trautwein-Schult A."/>
            <person name="Westhof E."/>
            <person name="Worch S."/>
            <person name="Dujon B."/>
            <person name="Souciet J.-L."/>
            <person name="Wincker P."/>
            <person name="Scholz U."/>
            <person name="Neuveglise N."/>
        </authorList>
    </citation>
    <scope>NUCLEOTIDE SEQUENCE</scope>
    <source>
        <strain evidence="2">LS3</strain>
    </source>
</reference>
<dbReference type="SUPFAM" id="SSF48371">
    <property type="entry name" value="ARM repeat"/>
    <property type="match status" value="1"/>
</dbReference>
<dbReference type="PhylomeDB" id="A0A060T9R7"/>
<dbReference type="EMBL" id="HG937693">
    <property type="protein sequence ID" value="CDP35627.1"/>
    <property type="molecule type" value="Genomic_DNA"/>
</dbReference>
<dbReference type="InterPro" id="IPR051345">
    <property type="entry name" value="Importin_beta-like_NTR"/>
</dbReference>
<dbReference type="InterPro" id="IPR011989">
    <property type="entry name" value="ARM-like"/>
</dbReference>